<evidence type="ECO:0000256" key="1">
    <source>
        <dbReference type="SAM" id="Phobius"/>
    </source>
</evidence>
<dbReference type="AlphaFoldDB" id="A0A9D4ZPF9"/>
<feature type="transmembrane region" description="Helical" evidence="1">
    <location>
        <begin position="54"/>
        <end position="71"/>
    </location>
</feature>
<keyword evidence="1" id="KW-0472">Membrane</keyword>
<dbReference type="EMBL" id="JABFUD020000004">
    <property type="protein sequence ID" value="KAI5081127.1"/>
    <property type="molecule type" value="Genomic_DNA"/>
</dbReference>
<keyword evidence="1" id="KW-1133">Transmembrane helix</keyword>
<keyword evidence="1" id="KW-0812">Transmembrane</keyword>
<proteinExistence type="predicted"/>
<reference evidence="2" key="1">
    <citation type="submission" date="2021-01" db="EMBL/GenBank/DDBJ databases">
        <title>Adiantum capillus-veneris genome.</title>
        <authorList>
            <person name="Fang Y."/>
            <person name="Liao Q."/>
        </authorList>
    </citation>
    <scope>NUCLEOTIDE SEQUENCE</scope>
    <source>
        <strain evidence="2">H3</strain>
        <tissue evidence="2">Leaf</tissue>
    </source>
</reference>
<accession>A0A9D4ZPF9</accession>
<gene>
    <name evidence="2" type="ORF">GOP47_0004310</name>
</gene>
<keyword evidence="3" id="KW-1185">Reference proteome</keyword>
<sequence>MWAIRRCKPGSKFTCQGKIKGGKCKKKVNLCKEGAWHQVFGGNATGRGVTMRHGYGFVVMMSNMCGMYVHIL</sequence>
<name>A0A9D4ZPF9_ADICA</name>
<evidence type="ECO:0000313" key="2">
    <source>
        <dbReference type="EMBL" id="KAI5081127.1"/>
    </source>
</evidence>
<comment type="caution">
    <text evidence="2">The sequence shown here is derived from an EMBL/GenBank/DDBJ whole genome shotgun (WGS) entry which is preliminary data.</text>
</comment>
<evidence type="ECO:0000313" key="3">
    <source>
        <dbReference type="Proteomes" id="UP000886520"/>
    </source>
</evidence>
<dbReference type="Proteomes" id="UP000886520">
    <property type="component" value="Chromosome 4"/>
</dbReference>
<organism evidence="2 3">
    <name type="scientific">Adiantum capillus-veneris</name>
    <name type="common">Maidenhair fern</name>
    <dbReference type="NCBI Taxonomy" id="13818"/>
    <lineage>
        <taxon>Eukaryota</taxon>
        <taxon>Viridiplantae</taxon>
        <taxon>Streptophyta</taxon>
        <taxon>Embryophyta</taxon>
        <taxon>Tracheophyta</taxon>
        <taxon>Polypodiopsida</taxon>
        <taxon>Polypodiidae</taxon>
        <taxon>Polypodiales</taxon>
        <taxon>Pteridineae</taxon>
        <taxon>Pteridaceae</taxon>
        <taxon>Vittarioideae</taxon>
        <taxon>Adiantum</taxon>
    </lineage>
</organism>
<protein>
    <submittedName>
        <fullName evidence="2">Uncharacterized protein</fullName>
    </submittedName>
</protein>